<dbReference type="Pfam" id="PF00106">
    <property type="entry name" value="adh_short"/>
    <property type="match status" value="1"/>
</dbReference>
<evidence type="ECO:0000256" key="3">
    <source>
        <dbReference type="SAM" id="MobiDB-lite"/>
    </source>
</evidence>
<evidence type="ECO:0000313" key="4">
    <source>
        <dbReference type="EMBL" id="GHA58870.1"/>
    </source>
</evidence>
<comment type="similarity">
    <text evidence="1">Belongs to the short-chain dehydrogenases/reductases (SDR) family.</text>
</comment>
<evidence type="ECO:0000256" key="1">
    <source>
        <dbReference type="ARBA" id="ARBA00006484"/>
    </source>
</evidence>
<feature type="compositionally biased region" description="Basic residues" evidence="3">
    <location>
        <begin position="134"/>
        <end position="143"/>
    </location>
</feature>
<dbReference type="Proteomes" id="UP000653644">
    <property type="component" value="Unassembled WGS sequence"/>
</dbReference>
<proteinExistence type="inferred from homology"/>
<dbReference type="PANTHER" id="PTHR24320">
    <property type="entry name" value="RETINOL DEHYDROGENASE"/>
    <property type="match status" value="1"/>
</dbReference>
<dbReference type="PRINTS" id="PR00081">
    <property type="entry name" value="GDHRDH"/>
</dbReference>
<protein>
    <recommendedName>
        <fullName evidence="6">Oxidoreductase</fullName>
    </recommendedName>
</protein>
<dbReference type="Gene3D" id="3.40.50.720">
    <property type="entry name" value="NAD(P)-binding Rossmann-like Domain"/>
    <property type="match status" value="2"/>
</dbReference>
<dbReference type="EMBL" id="BMVN01000040">
    <property type="protein sequence ID" value="GHA58870.1"/>
    <property type="molecule type" value="Genomic_DNA"/>
</dbReference>
<keyword evidence="5" id="KW-1185">Reference proteome</keyword>
<gene>
    <name evidence="4" type="ORF">GCM10010345_74030</name>
</gene>
<comment type="caution">
    <text evidence="4">The sequence shown here is derived from an EMBL/GenBank/DDBJ whole genome shotgun (WGS) entry which is preliminary data.</text>
</comment>
<evidence type="ECO:0008006" key="6">
    <source>
        <dbReference type="Google" id="ProtNLM"/>
    </source>
</evidence>
<keyword evidence="2" id="KW-0560">Oxidoreductase</keyword>
<name>A0ABQ3D4U0_9ACTN</name>
<evidence type="ECO:0000256" key="2">
    <source>
        <dbReference type="ARBA" id="ARBA00023002"/>
    </source>
</evidence>
<feature type="region of interest" description="Disordered" evidence="3">
    <location>
        <begin position="130"/>
        <end position="191"/>
    </location>
</feature>
<feature type="compositionally biased region" description="Basic and acidic residues" evidence="3">
    <location>
        <begin position="144"/>
        <end position="162"/>
    </location>
</feature>
<evidence type="ECO:0000313" key="5">
    <source>
        <dbReference type="Proteomes" id="UP000653644"/>
    </source>
</evidence>
<accession>A0ABQ3D4U0</accession>
<dbReference type="SUPFAM" id="SSF51735">
    <property type="entry name" value="NAD(P)-binding Rossmann-fold domains"/>
    <property type="match status" value="1"/>
</dbReference>
<dbReference type="InterPro" id="IPR036291">
    <property type="entry name" value="NAD(P)-bd_dom_sf"/>
</dbReference>
<reference evidence="5" key="1">
    <citation type="journal article" date="2019" name="Int. J. Syst. Evol. Microbiol.">
        <title>The Global Catalogue of Microorganisms (GCM) 10K type strain sequencing project: providing services to taxonomists for standard genome sequencing and annotation.</title>
        <authorList>
            <consortium name="The Broad Institute Genomics Platform"/>
            <consortium name="The Broad Institute Genome Sequencing Center for Infectious Disease"/>
            <person name="Wu L."/>
            <person name="Ma J."/>
        </authorList>
    </citation>
    <scope>NUCLEOTIDE SEQUENCE [LARGE SCALE GENOMIC DNA]</scope>
    <source>
        <strain evidence="5">JCM 4733</strain>
    </source>
</reference>
<organism evidence="4 5">
    <name type="scientific">Streptomyces canarius</name>
    <dbReference type="NCBI Taxonomy" id="285453"/>
    <lineage>
        <taxon>Bacteria</taxon>
        <taxon>Bacillati</taxon>
        <taxon>Actinomycetota</taxon>
        <taxon>Actinomycetes</taxon>
        <taxon>Kitasatosporales</taxon>
        <taxon>Streptomycetaceae</taxon>
        <taxon>Streptomyces</taxon>
    </lineage>
</organism>
<feature type="region of interest" description="Disordered" evidence="3">
    <location>
        <begin position="1"/>
        <end position="37"/>
    </location>
</feature>
<dbReference type="PANTHER" id="PTHR24320:SF148">
    <property type="entry name" value="NAD(P)-BINDING ROSSMANN-FOLD SUPERFAMILY PROTEIN"/>
    <property type="match status" value="1"/>
</dbReference>
<sequence length="267" mass="29173">MDDRRQSAEQQLLRPGAEGEATADEKQGNPVNAEPLLTTPFDASATAAEVLHGVDLTGRRAVVTGGASGIGTETVRALATAGAEVTIATRRPVAAEPLIRELSAVPGAGPVRAEATRPVGSGLGRHLRADMARAARHARRQRRDHGPAHADRHRPRLGDATRHQLPRALRPGRRTPRPPARSRLGPHRGRRFRRTPRRALRLRRPHFARRPYDPWTAYGQSKSAEVLFTVAARRWADDGITANALIPGHVLTALQRHLEDDTLRAFA</sequence>
<dbReference type="InterPro" id="IPR002347">
    <property type="entry name" value="SDR_fam"/>
</dbReference>